<evidence type="ECO:0000313" key="2">
    <source>
        <dbReference type="Proteomes" id="UP000582643"/>
    </source>
</evidence>
<dbReference type="InterPro" id="IPR009003">
    <property type="entry name" value="Peptidase_S1_PA"/>
</dbReference>
<evidence type="ECO:0000313" key="1">
    <source>
        <dbReference type="EMBL" id="MBB4984705.1"/>
    </source>
</evidence>
<proteinExistence type="predicted"/>
<reference evidence="1 2" key="1">
    <citation type="submission" date="2020-08" db="EMBL/GenBank/DDBJ databases">
        <title>Genomic Encyclopedia of Type Strains, Phase III (KMG-III): the genomes of soil and plant-associated and newly described type strains.</title>
        <authorList>
            <person name="Whitman W."/>
        </authorList>
    </citation>
    <scope>NUCLEOTIDE SEQUENCE [LARGE SCALE GENOMIC DNA]</scope>
    <source>
        <strain evidence="1 2">SFB5A</strain>
    </source>
</reference>
<keyword evidence="2" id="KW-1185">Reference proteome</keyword>
<dbReference type="InterPro" id="IPR027417">
    <property type="entry name" value="P-loop_NTPase"/>
</dbReference>
<protein>
    <recommendedName>
        <fullName evidence="3">Trypsin-like peptidase domain-containing protein</fullName>
    </recommendedName>
</protein>
<sequence>MIDAQQGLERVAMVVRRDPDGTPRFAATGFLLAPGLAICAGHGFTRHGAVHEVRLPGQSARRVGVVEVFRHRDPGVDLALLLLGDGGDAIPPARWGVVPPAVGSLPFVAVGFPDFASRGDVPTTRQMTGSILLGSFLGSHEMELSLSSPAPRQAVGSPWQGVSGAGVLTRNDVLVGVCTSHHVPAGAASLTATGFSRLTEDPEFERLLAEHGVEQASLGPAVLFPEDGDIRRRIRTHADVARDLRGRRNYLDQEQLPFVHPGVEHDSHPDRLFRRLSADRPRGVLLIGPAGSGKTRTCFEVAQRADRAGWQVLHVQADSSVDLDDVATSVLTGGRRRVLLVLDYLDACPQLDLQALDEVLLPEARRRGVTVACLASVRPGARHAVHLRGSARVLDEVFVRDDWPHQSAVITQVLTHAAPETVRTWGLEELSRLCGRRPVTALLIARAIEEQGLGRLPLKVTASVRPGELLAWLREGMRRDALATSLAGSASPLDVATPDVGQLAFAVAVASAPQPRRTVERTVDSFLAAAGDQGRRYSGRQVVDTLISLGWLDEADGRLVVVHDIVTDELLLQSLMPAPGWSVHQPSADPLLAAVARHPRTFSVFTGHLRRLAVDLTAHGPAHRATALERFCGEWLVAHADALGRLLEDAGPDGEQALLTLVTSRPWHDYAPSVWSTLVTPWLVRAEEGFVAQPFLTAALRGSDEPSAALVDASVGWLARRGRQTDAEHLLRALLARPDLSSEAEALVVDCTLGWVPSRPDWRYTPALLKRLLTMDHPPARLAQVTRVALGWLTHYRVGGVGAVVRALLQREDVDDTVREEAVSRGFAWLRSGMRAGTDVGPTVCALLECDRLPEAARIELFRLALEWLDKPRRHPSTGRVLRGILVDERCPAELKRRAGDLARSWVTQGFAEWEASSHSQLVQALLVHDDTQDAALPLLDQLASQPGSPSSPAVLQRLLLHHDQLSPDQARATVAHALVWLRDHQDPESLATVLSPLLRVPELTAHQLQEAVGHGFAHLLAHPHDHEAMAMMLSQLNGLTAAQARAIADVSLRWLASHGGKAQRAVLASFLTRHDLSAEQTRAGIDIALDRLTADTASKDRAVLSGVLRNPALEADRRSRAVDCALRWLHRHGGLPKASLVLEDLLTLPSLPGGERTLLLRLADDWLDRHAEHPLAERLRAALTSCTAGGRTG</sequence>
<dbReference type="Proteomes" id="UP000582643">
    <property type="component" value="Unassembled WGS sequence"/>
</dbReference>
<accession>A0A7W7U6U5</accession>
<dbReference type="Gene3D" id="3.40.50.300">
    <property type="entry name" value="P-loop containing nucleotide triphosphate hydrolases"/>
    <property type="match status" value="1"/>
</dbReference>
<dbReference type="SUPFAM" id="SSF52540">
    <property type="entry name" value="P-loop containing nucleoside triphosphate hydrolases"/>
    <property type="match status" value="1"/>
</dbReference>
<name>A0A7W7U6U5_9ACTN</name>
<organism evidence="1 2">
    <name type="scientific">Streptomyces nymphaeiformis</name>
    <dbReference type="NCBI Taxonomy" id="2663842"/>
    <lineage>
        <taxon>Bacteria</taxon>
        <taxon>Bacillati</taxon>
        <taxon>Actinomycetota</taxon>
        <taxon>Actinomycetes</taxon>
        <taxon>Kitasatosporales</taxon>
        <taxon>Streptomycetaceae</taxon>
        <taxon>Streptomyces</taxon>
    </lineage>
</organism>
<dbReference type="EMBL" id="JACHJY010000008">
    <property type="protein sequence ID" value="MBB4984705.1"/>
    <property type="molecule type" value="Genomic_DNA"/>
</dbReference>
<comment type="caution">
    <text evidence="1">The sequence shown here is derived from an EMBL/GenBank/DDBJ whole genome shotgun (WGS) entry which is preliminary data.</text>
</comment>
<evidence type="ECO:0008006" key="3">
    <source>
        <dbReference type="Google" id="ProtNLM"/>
    </source>
</evidence>
<dbReference type="RefSeq" id="WP_116157893.1">
    <property type="nucleotide sequence ID" value="NZ_JACHJY010000008.1"/>
</dbReference>
<dbReference type="AlphaFoldDB" id="A0A7W7U6U5"/>
<dbReference type="SUPFAM" id="SSF50494">
    <property type="entry name" value="Trypsin-like serine proteases"/>
    <property type="match status" value="1"/>
</dbReference>
<gene>
    <name evidence="1" type="ORF">GGE06_005651</name>
</gene>